<accession>A0A7N0U2F3</accession>
<dbReference type="Proteomes" id="UP000594263">
    <property type="component" value="Unplaced"/>
</dbReference>
<keyword evidence="3" id="KW-1185">Reference proteome</keyword>
<name>A0A7N0U2F3_KALFE</name>
<dbReference type="InterPro" id="IPR056139">
    <property type="entry name" value="DUF7722"/>
</dbReference>
<reference evidence="2" key="1">
    <citation type="submission" date="2021-01" db="UniProtKB">
        <authorList>
            <consortium name="EnsemblPlants"/>
        </authorList>
    </citation>
    <scope>IDENTIFICATION</scope>
</reference>
<dbReference type="OMA" id="RHSREDY"/>
<dbReference type="Pfam" id="PF24847">
    <property type="entry name" value="DUF7722"/>
    <property type="match status" value="1"/>
</dbReference>
<sequence>MIVGMNPSAVGVVEAVAPAAQPPVIKGAAVKQQQCVHFQMPLHYPRYARADYEIMPEWKLDCLLAEYGLPLTGDVEHKRKFAMGAFLWVL</sequence>
<dbReference type="AlphaFoldDB" id="A0A7N0U2F3"/>
<dbReference type="Gramene" id="Kaladp0053s0023.1.v1.1">
    <property type="protein sequence ID" value="Kaladp0053s0023.1.v1.1.CDS.1"/>
    <property type="gene ID" value="Kaladp0053s0023.v1.1"/>
</dbReference>
<proteinExistence type="predicted"/>
<dbReference type="PANTHER" id="PTHR33513">
    <property type="entry name" value="OS06G0523300 PROTEIN"/>
    <property type="match status" value="1"/>
</dbReference>
<dbReference type="EnsemblPlants" id="Kaladp0053s0023.1.v1.1">
    <property type="protein sequence ID" value="Kaladp0053s0023.1.v1.1.CDS.1"/>
    <property type="gene ID" value="Kaladp0053s0023.v1.1"/>
</dbReference>
<protein>
    <recommendedName>
        <fullName evidence="1">DUF7722 domain-containing protein</fullName>
    </recommendedName>
</protein>
<feature type="domain" description="DUF7722" evidence="1">
    <location>
        <begin position="44"/>
        <end position="88"/>
    </location>
</feature>
<evidence type="ECO:0000259" key="1">
    <source>
        <dbReference type="Pfam" id="PF24847"/>
    </source>
</evidence>
<evidence type="ECO:0000313" key="3">
    <source>
        <dbReference type="Proteomes" id="UP000594263"/>
    </source>
</evidence>
<organism evidence="2 3">
    <name type="scientific">Kalanchoe fedtschenkoi</name>
    <name type="common">Lavender scallops</name>
    <name type="synonym">South American air plant</name>
    <dbReference type="NCBI Taxonomy" id="63787"/>
    <lineage>
        <taxon>Eukaryota</taxon>
        <taxon>Viridiplantae</taxon>
        <taxon>Streptophyta</taxon>
        <taxon>Embryophyta</taxon>
        <taxon>Tracheophyta</taxon>
        <taxon>Spermatophyta</taxon>
        <taxon>Magnoliopsida</taxon>
        <taxon>eudicotyledons</taxon>
        <taxon>Gunneridae</taxon>
        <taxon>Pentapetalae</taxon>
        <taxon>Saxifragales</taxon>
        <taxon>Crassulaceae</taxon>
        <taxon>Kalanchoe</taxon>
    </lineage>
</organism>
<evidence type="ECO:0000313" key="2">
    <source>
        <dbReference type="EnsemblPlants" id="Kaladp0053s0023.1.v1.1.CDS.1"/>
    </source>
</evidence>
<dbReference type="PANTHER" id="PTHR33513:SF4">
    <property type="entry name" value="GB|AAF04428.1"/>
    <property type="match status" value="1"/>
</dbReference>